<name>B0SUF8_LEPBP</name>
<dbReference type="AlphaFoldDB" id="B0SUF8"/>
<keyword evidence="3" id="KW-1185">Reference proteome</keyword>
<keyword evidence="2" id="KW-0614">Plasmid</keyword>
<evidence type="ECO:0000256" key="1">
    <source>
        <dbReference type="SAM" id="Phobius"/>
    </source>
</evidence>
<dbReference type="BioCyc" id="LBIF456481:LEPBI_RS18570-MONOMER"/>
<keyword evidence="1" id="KW-0472">Membrane</keyword>
<gene>
    <name evidence="2" type="ordered locus">LEPBI_p0028</name>
</gene>
<proteinExistence type="predicted"/>
<accession>B0SUF8</accession>
<evidence type="ECO:0000313" key="3">
    <source>
        <dbReference type="Proteomes" id="UP000001847"/>
    </source>
</evidence>
<feature type="transmembrane region" description="Helical" evidence="1">
    <location>
        <begin position="80"/>
        <end position="99"/>
    </location>
</feature>
<dbReference type="OrthoDB" id="336075at2"/>
<dbReference type="Proteomes" id="UP000001847">
    <property type="component" value="Plasmid p74"/>
</dbReference>
<keyword evidence="1" id="KW-1133">Transmembrane helix</keyword>
<keyword evidence="1" id="KW-0812">Transmembrane</keyword>
<reference evidence="2 3" key="1">
    <citation type="journal article" date="2008" name="PLoS ONE">
        <title>Genome sequence of the saprophyte Leptospira biflexa provides insights into the evolution of Leptospira and the pathogenesis of leptospirosis.</title>
        <authorList>
            <person name="Picardeau M."/>
            <person name="Bulach D.M."/>
            <person name="Bouchier C."/>
            <person name="Zuerner R.L."/>
            <person name="Zidane N."/>
            <person name="Wilson P.J."/>
            <person name="Creno S."/>
            <person name="Kuczek E.S."/>
            <person name="Bommezzadri S."/>
            <person name="Davis J.C."/>
            <person name="McGrath A."/>
            <person name="Johnson M.J."/>
            <person name="Boursaux-Eude C."/>
            <person name="Seemann T."/>
            <person name="Rouy Z."/>
            <person name="Coppel R.L."/>
            <person name="Rood J.I."/>
            <person name="Lajus A."/>
            <person name="Davies J.K."/>
            <person name="Medigue C."/>
            <person name="Adler B."/>
        </authorList>
    </citation>
    <scope>NUCLEOTIDE SEQUENCE [LARGE SCALE GENOMIC DNA]</scope>
    <source>
        <strain evidence="3">Patoc 1 / ATCC 23582 / Paris</strain>
        <plasmid evidence="3">Plasmid p74</plasmid>
    </source>
</reference>
<evidence type="ECO:0000313" key="2">
    <source>
        <dbReference type="EMBL" id="ABZ99842.1"/>
    </source>
</evidence>
<organism evidence="2 3">
    <name type="scientific">Leptospira biflexa serovar Patoc (strain Patoc 1 / ATCC 23582 / Paris)</name>
    <dbReference type="NCBI Taxonomy" id="456481"/>
    <lineage>
        <taxon>Bacteria</taxon>
        <taxon>Pseudomonadati</taxon>
        <taxon>Spirochaetota</taxon>
        <taxon>Spirochaetia</taxon>
        <taxon>Leptospirales</taxon>
        <taxon>Leptospiraceae</taxon>
        <taxon>Leptospira</taxon>
    </lineage>
</organism>
<geneLocation type="plasmid" evidence="2 3">
    <name>p74</name>
</geneLocation>
<dbReference type="EMBL" id="CP000788">
    <property type="protein sequence ID" value="ABZ99842.1"/>
    <property type="molecule type" value="Genomic_DNA"/>
</dbReference>
<dbReference type="RefSeq" id="WP_012476779.1">
    <property type="nucleotide sequence ID" value="NC_010844.1"/>
</dbReference>
<feature type="transmembrane region" description="Helical" evidence="1">
    <location>
        <begin position="35"/>
        <end position="53"/>
    </location>
</feature>
<dbReference type="KEGG" id="lbi:LEPBI_p0028"/>
<protein>
    <submittedName>
        <fullName evidence="2">Uncharacterized protein</fullName>
    </submittedName>
</protein>
<sequence length="157" mass="18800">MIESNDKKSFITKFLNHIQLGTEDELVLFNSRISFINITFWIFIFAFLTALIIKPDYFSFYNIFTKSNILKFLNINKEDLKILLFLANFSVFVYIAYITRSRKEKIESLFGLRILLDYMRVDESEFLKELKNIFPTLNEFELIEFTNAVFTKRLLKK</sequence>
<dbReference type="HOGENOM" id="CLU_1675700_0_0_12"/>